<dbReference type="Proteomes" id="UP000747542">
    <property type="component" value="Unassembled WGS sequence"/>
</dbReference>
<accession>A0A8J5N9V5</accession>
<evidence type="ECO:0000313" key="3">
    <source>
        <dbReference type="Proteomes" id="UP000747542"/>
    </source>
</evidence>
<dbReference type="Gene3D" id="1.10.10.2120">
    <property type="match status" value="1"/>
</dbReference>
<name>A0A8J5N9V5_HOMAM</name>
<dbReference type="InterPro" id="IPR047801">
    <property type="entry name" value="Peptidase_C45"/>
</dbReference>
<dbReference type="PANTHER" id="PTHR34180">
    <property type="entry name" value="PEPTIDASE C45"/>
    <property type="match status" value="1"/>
</dbReference>
<dbReference type="Pfam" id="PF03417">
    <property type="entry name" value="AAT"/>
    <property type="match status" value="1"/>
</dbReference>
<keyword evidence="3" id="KW-1185">Reference proteome</keyword>
<comment type="caution">
    <text evidence="2">The sequence shown here is derived from an EMBL/GenBank/DDBJ whole genome shotgun (WGS) entry which is preliminary data.</text>
</comment>
<evidence type="ECO:0000259" key="1">
    <source>
        <dbReference type="Pfam" id="PF03417"/>
    </source>
</evidence>
<organism evidence="2 3">
    <name type="scientific">Homarus americanus</name>
    <name type="common">American lobster</name>
    <dbReference type="NCBI Taxonomy" id="6706"/>
    <lineage>
        <taxon>Eukaryota</taxon>
        <taxon>Metazoa</taxon>
        <taxon>Ecdysozoa</taxon>
        <taxon>Arthropoda</taxon>
        <taxon>Crustacea</taxon>
        <taxon>Multicrustacea</taxon>
        <taxon>Malacostraca</taxon>
        <taxon>Eumalacostraca</taxon>
        <taxon>Eucarida</taxon>
        <taxon>Decapoda</taxon>
        <taxon>Pleocyemata</taxon>
        <taxon>Astacidea</taxon>
        <taxon>Nephropoidea</taxon>
        <taxon>Nephropidae</taxon>
        <taxon>Homarus</taxon>
    </lineage>
</organism>
<dbReference type="Gene3D" id="3.60.60.10">
    <property type="entry name" value="Penicillin V Acylase, Chain A"/>
    <property type="match status" value="2"/>
</dbReference>
<gene>
    <name evidence="2" type="ORF">Hamer_G020274</name>
</gene>
<proteinExistence type="predicted"/>
<protein>
    <submittedName>
        <fullName evidence="2">Putative Acyl-coenzyme A:6-aminopenicillanic acid acyl-transferase-containing protein 1</fullName>
    </submittedName>
</protein>
<sequence>MATNISRERRNTLPIIHTRGTYYQVGYDVGHTFRCLIEDYLSAIKESHSALLAKFSSGEGKAAYNATLAMLQINFPHYIRELQGTADGARLPFYDVLLGHTEDASGELLNHSYIVSAQVREEEGQGRWGTREEHFTAFCYAGHLPGYCMGFNHHGIVYSVNSIMIHSLLYHPTARHFLCRALLSAENMAALHTILKDEGVGAADGFSVNVAMMSEDGSHTFHNLEEGSLVLESSKQRHARERECPAPRTQQLLIDLLSDTHDPTHPIFRTSDKSFMTIALGLFDLLKKTWTIWIKNPKLNDPLFSLPLTFKWDP</sequence>
<dbReference type="InterPro" id="IPR005079">
    <property type="entry name" value="Peptidase_C45_hydrolase"/>
</dbReference>
<reference evidence="2" key="1">
    <citation type="journal article" date="2021" name="Sci. Adv.">
        <title>The American lobster genome reveals insights on longevity, neural, and immune adaptations.</title>
        <authorList>
            <person name="Polinski J.M."/>
            <person name="Zimin A.V."/>
            <person name="Clark K.F."/>
            <person name="Kohn A.B."/>
            <person name="Sadowski N."/>
            <person name="Timp W."/>
            <person name="Ptitsyn A."/>
            <person name="Khanna P."/>
            <person name="Romanova D.Y."/>
            <person name="Williams P."/>
            <person name="Greenwood S.J."/>
            <person name="Moroz L.L."/>
            <person name="Walt D.R."/>
            <person name="Bodnar A.G."/>
        </authorList>
    </citation>
    <scope>NUCLEOTIDE SEQUENCE</scope>
    <source>
        <strain evidence="2">GMGI-L3</strain>
    </source>
</reference>
<evidence type="ECO:0000313" key="2">
    <source>
        <dbReference type="EMBL" id="KAG7175573.1"/>
    </source>
</evidence>
<dbReference type="EMBL" id="JAHLQT010005502">
    <property type="protein sequence ID" value="KAG7175573.1"/>
    <property type="molecule type" value="Genomic_DNA"/>
</dbReference>
<feature type="domain" description="Peptidase C45 hydrolase" evidence="1">
    <location>
        <begin position="97"/>
        <end position="228"/>
    </location>
</feature>
<dbReference type="AlphaFoldDB" id="A0A8J5N9V5"/>
<dbReference type="PANTHER" id="PTHR34180:SF1">
    <property type="entry name" value="BETA-ALANYL-DOPAMINE_CARCININE HYDROLASE"/>
    <property type="match status" value="1"/>
</dbReference>